<dbReference type="Proteomes" id="UP000266841">
    <property type="component" value="Unassembled WGS sequence"/>
</dbReference>
<dbReference type="PROSITE" id="PS50020">
    <property type="entry name" value="WW_DOMAIN_2"/>
    <property type="match status" value="1"/>
</dbReference>
<feature type="compositionally biased region" description="Low complexity" evidence="1">
    <location>
        <begin position="24"/>
        <end position="42"/>
    </location>
</feature>
<dbReference type="SMART" id="SM00456">
    <property type="entry name" value="WW"/>
    <property type="match status" value="1"/>
</dbReference>
<organism evidence="3 4">
    <name type="scientific">Thalassiosira oceanica</name>
    <name type="common">Marine diatom</name>
    <dbReference type="NCBI Taxonomy" id="159749"/>
    <lineage>
        <taxon>Eukaryota</taxon>
        <taxon>Sar</taxon>
        <taxon>Stramenopiles</taxon>
        <taxon>Ochrophyta</taxon>
        <taxon>Bacillariophyta</taxon>
        <taxon>Coscinodiscophyceae</taxon>
        <taxon>Thalassiosirophycidae</taxon>
        <taxon>Thalassiosirales</taxon>
        <taxon>Thalassiosiraceae</taxon>
        <taxon>Thalassiosira</taxon>
    </lineage>
</organism>
<feature type="compositionally biased region" description="Low complexity" evidence="1">
    <location>
        <begin position="180"/>
        <end position="193"/>
    </location>
</feature>
<proteinExistence type="predicted"/>
<dbReference type="InterPro" id="IPR001202">
    <property type="entry name" value="WW_dom"/>
</dbReference>
<accession>K0SBQ4</accession>
<dbReference type="Gene3D" id="2.20.70.10">
    <property type="match status" value="1"/>
</dbReference>
<dbReference type="AlphaFoldDB" id="K0SBQ4"/>
<dbReference type="OrthoDB" id="79452at2759"/>
<feature type="compositionally biased region" description="Low complexity" evidence="1">
    <location>
        <begin position="93"/>
        <end position="104"/>
    </location>
</feature>
<dbReference type="CDD" id="cd00201">
    <property type="entry name" value="WW"/>
    <property type="match status" value="1"/>
</dbReference>
<evidence type="ECO:0000313" key="3">
    <source>
        <dbReference type="EMBL" id="EJK62715.1"/>
    </source>
</evidence>
<name>K0SBQ4_THAOC</name>
<dbReference type="PROSITE" id="PS01159">
    <property type="entry name" value="WW_DOMAIN_1"/>
    <property type="match status" value="1"/>
</dbReference>
<feature type="region of interest" description="Disordered" evidence="1">
    <location>
        <begin position="1"/>
        <end position="229"/>
    </location>
</feature>
<feature type="compositionally biased region" description="Basic and acidic residues" evidence="1">
    <location>
        <begin position="1"/>
        <end position="23"/>
    </location>
</feature>
<evidence type="ECO:0000313" key="4">
    <source>
        <dbReference type="Proteomes" id="UP000266841"/>
    </source>
</evidence>
<dbReference type="SUPFAM" id="SSF51045">
    <property type="entry name" value="WW domain"/>
    <property type="match status" value="1"/>
</dbReference>
<feature type="compositionally biased region" description="Polar residues" evidence="1">
    <location>
        <begin position="81"/>
        <end position="92"/>
    </location>
</feature>
<feature type="non-terminal residue" evidence="3">
    <location>
        <position position="1"/>
    </location>
</feature>
<gene>
    <name evidence="3" type="ORF">THAOC_16660</name>
</gene>
<reference evidence="3 4" key="1">
    <citation type="journal article" date="2012" name="Genome Biol.">
        <title>Genome and low-iron response of an oceanic diatom adapted to chronic iron limitation.</title>
        <authorList>
            <person name="Lommer M."/>
            <person name="Specht M."/>
            <person name="Roy A.S."/>
            <person name="Kraemer L."/>
            <person name="Andreson R."/>
            <person name="Gutowska M.A."/>
            <person name="Wolf J."/>
            <person name="Bergner S.V."/>
            <person name="Schilhabel M.B."/>
            <person name="Klostermeier U.C."/>
            <person name="Beiko R.G."/>
            <person name="Rosenstiel P."/>
            <person name="Hippler M."/>
            <person name="Laroche J."/>
        </authorList>
    </citation>
    <scope>NUCLEOTIDE SEQUENCE [LARGE SCALE GENOMIC DNA]</scope>
    <source>
        <strain evidence="3 4">CCMP1005</strain>
    </source>
</reference>
<protein>
    <recommendedName>
        <fullName evidence="2">WW domain-containing protein</fullName>
    </recommendedName>
</protein>
<keyword evidence="4" id="KW-1185">Reference proteome</keyword>
<evidence type="ECO:0000259" key="2">
    <source>
        <dbReference type="PROSITE" id="PS50020"/>
    </source>
</evidence>
<feature type="compositionally biased region" description="Basic and acidic residues" evidence="1">
    <location>
        <begin position="126"/>
        <end position="135"/>
    </location>
</feature>
<feature type="compositionally biased region" description="Basic and acidic residues" evidence="1">
    <location>
        <begin position="194"/>
        <end position="207"/>
    </location>
</feature>
<comment type="caution">
    <text evidence="3">The sequence shown here is derived from an EMBL/GenBank/DDBJ whole genome shotgun (WGS) entry which is preliminary data.</text>
</comment>
<dbReference type="Pfam" id="PF00397">
    <property type="entry name" value="WW"/>
    <property type="match status" value="1"/>
</dbReference>
<dbReference type="EMBL" id="AGNL01018669">
    <property type="protein sequence ID" value="EJK62715.1"/>
    <property type="molecule type" value="Genomic_DNA"/>
</dbReference>
<evidence type="ECO:0000256" key="1">
    <source>
        <dbReference type="SAM" id="MobiDB-lite"/>
    </source>
</evidence>
<dbReference type="InterPro" id="IPR036020">
    <property type="entry name" value="WW_dom_sf"/>
</dbReference>
<sequence>PDCRSDIIAGEKRLKKQREREAAEAAAQAEADVAAAEQNVAQTAEAGANARSTQGASESEAGELDDGWTSHVDPGSGRTYYFNQSSNVSTWTRPAKPSAAKASDSPPPEAPSARSQGISTPQPEGVRAESKDEARPAATTAGFPLPVPGDLPDGRARPPRQRPRRHAGRPGEQDHRLHVARVLAAAAGTGHAADAGRVREIGGRREVPPAGFAADGGAEAAGGGDMKST</sequence>
<feature type="compositionally biased region" description="Basic residues" evidence="1">
    <location>
        <begin position="157"/>
        <end position="168"/>
    </location>
</feature>
<feature type="compositionally biased region" description="Gly residues" evidence="1">
    <location>
        <begin position="219"/>
        <end position="229"/>
    </location>
</feature>
<feature type="domain" description="WW" evidence="2">
    <location>
        <begin position="62"/>
        <end position="96"/>
    </location>
</feature>